<reference evidence="2 3" key="1">
    <citation type="submission" date="2019-06" db="EMBL/GenBank/DDBJ databases">
        <title>Wine fermentation using esterase from Monascus purpureus.</title>
        <authorList>
            <person name="Geng C."/>
            <person name="Zhang Y."/>
        </authorList>
    </citation>
    <scope>NUCLEOTIDE SEQUENCE [LARGE SCALE GENOMIC DNA]</scope>
    <source>
        <strain evidence="2">HQ1</strain>
    </source>
</reference>
<proteinExistence type="predicted"/>
<feature type="compositionally biased region" description="Polar residues" evidence="1">
    <location>
        <begin position="138"/>
        <end position="149"/>
    </location>
</feature>
<organism evidence="2 3">
    <name type="scientific">Monascus purpureus</name>
    <name type="common">Red mold</name>
    <name type="synonym">Monascus anka</name>
    <dbReference type="NCBI Taxonomy" id="5098"/>
    <lineage>
        <taxon>Eukaryota</taxon>
        <taxon>Fungi</taxon>
        <taxon>Dikarya</taxon>
        <taxon>Ascomycota</taxon>
        <taxon>Pezizomycotina</taxon>
        <taxon>Eurotiomycetes</taxon>
        <taxon>Eurotiomycetidae</taxon>
        <taxon>Eurotiales</taxon>
        <taxon>Aspergillaceae</taxon>
        <taxon>Monascus</taxon>
    </lineage>
</organism>
<feature type="region of interest" description="Disordered" evidence="1">
    <location>
        <begin position="138"/>
        <end position="169"/>
    </location>
</feature>
<comment type="caution">
    <text evidence="2">The sequence shown here is derived from an EMBL/GenBank/DDBJ whole genome shotgun (WGS) entry which is preliminary data.</text>
</comment>
<protein>
    <submittedName>
        <fullName evidence="2">Uncharacterized protein</fullName>
    </submittedName>
</protein>
<name>A0A507QWR4_MONPU</name>
<sequence length="528" mass="59320">MADGFYSYYPSRPNYDYPEDDLYVPDPTTHWHSYGEQTWPGRPWRAYSEAPGDPNLDPFYLEDSLAYTDPWTSHDPYDHDPAYSDDYYEFYSLQGPIETEFEQDHRFAQCIAHQAANMYPEQRQSSASSFEIATVPNLSPSSSVTSRHSATGCPVAARGSTERASPHGQQKGYSGNGCCCCLSPGPSHQFLPSGMPAESSARDILAPPGRSPAVYPKDNTAVCSRQPMKPCPSTPTALRGYSSWRPSHRHGRRSLIELQMGSLDHLVDRATYESHEFLFDRGPFSCPDDSPRLRPATAPSTSHTSRVVPTGSELRFTQSDSVPESPIERSVWEPDSDSESEGPSSPKLLSSKSIETLRRVRSKLQLRAAKSGMSHDSAIREEEEERTGKLQPDQDNSSSNDNTTDAQQVTRAERVTEMNSNQEVPWSRVQQRFPDPCSLQLLPQSHTRYGNRHGGPDNSSTPVIVIESEGETPWTWHYQTQLSDTREDKERQAPYCHGSNMRNSIALSRPSRFHRFMRPLRGLNCYGV</sequence>
<feature type="compositionally biased region" description="Polar residues" evidence="1">
    <location>
        <begin position="393"/>
        <end position="409"/>
    </location>
</feature>
<keyword evidence="3" id="KW-1185">Reference proteome</keyword>
<gene>
    <name evidence="2" type="ORF">MPDQ_005238</name>
</gene>
<feature type="region of interest" description="Disordered" evidence="1">
    <location>
        <begin position="283"/>
        <end position="354"/>
    </location>
</feature>
<dbReference type="EMBL" id="VIFY01000036">
    <property type="protein sequence ID" value="TQB74039.1"/>
    <property type="molecule type" value="Genomic_DNA"/>
</dbReference>
<dbReference type="OrthoDB" id="4225515at2759"/>
<feature type="compositionally biased region" description="Low complexity" evidence="1">
    <location>
        <begin position="341"/>
        <end position="353"/>
    </location>
</feature>
<accession>A0A507QWR4</accession>
<evidence type="ECO:0000313" key="3">
    <source>
        <dbReference type="Proteomes" id="UP000319663"/>
    </source>
</evidence>
<feature type="region of interest" description="Disordered" evidence="1">
    <location>
        <begin position="366"/>
        <end position="409"/>
    </location>
</feature>
<dbReference type="AlphaFoldDB" id="A0A507QWR4"/>
<evidence type="ECO:0000256" key="1">
    <source>
        <dbReference type="SAM" id="MobiDB-lite"/>
    </source>
</evidence>
<feature type="region of interest" description="Disordered" evidence="1">
    <location>
        <begin position="225"/>
        <end position="246"/>
    </location>
</feature>
<evidence type="ECO:0000313" key="2">
    <source>
        <dbReference type="EMBL" id="TQB74039.1"/>
    </source>
</evidence>
<feature type="compositionally biased region" description="Polar residues" evidence="1">
    <location>
        <begin position="298"/>
        <end position="307"/>
    </location>
</feature>
<dbReference type="Proteomes" id="UP000319663">
    <property type="component" value="Unassembled WGS sequence"/>
</dbReference>